<dbReference type="Proteomes" id="UP000053611">
    <property type="component" value="Unassembled WGS sequence"/>
</dbReference>
<organism evidence="2 3">
    <name type="scientific">Cutaneotrichosporon oleaginosum</name>
    <dbReference type="NCBI Taxonomy" id="879819"/>
    <lineage>
        <taxon>Eukaryota</taxon>
        <taxon>Fungi</taxon>
        <taxon>Dikarya</taxon>
        <taxon>Basidiomycota</taxon>
        <taxon>Agaricomycotina</taxon>
        <taxon>Tremellomycetes</taxon>
        <taxon>Trichosporonales</taxon>
        <taxon>Trichosporonaceae</taxon>
        <taxon>Cutaneotrichosporon</taxon>
    </lineage>
</organism>
<keyword evidence="3" id="KW-1185">Reference proteome</keyword>
<proteinExistence type="predicted"/>
<gene>
    <name evidence="2" type="ORF">CC85DRAFT_284152</name>
</gene>
<dbReference type="RefSeq" id="XP_018280356.1">
    <property type="nucleotide sequence ID" value="XM_018422635.1"/>
</dbReference>
<dbReference type="AlphaFoldDB" id="A0A0J0XS05"/>
<sequence length="316" mass="33987">MTDLREPHFALTEANLAAHTGAPLPPRPWDPADAAVFQRVRQSINNVPIDGWYENVVYRRSSSEISLLDPEELYALEGIDNRALQNPVQPPSTHAGTPSHRSTPNGEAASPAGSAGIVISPVPSMDDLAAPPGYFAVPHAPTLAESAVLEQLVELRARAEMAEARARYFEIALTRVGLALEAERARVHEVRSTIAEAGDDAGGLGRLVRRRCSRVRSIIAEAGDDVGGINEPGWSTYSPRSTSSLNSAAAPARADVDGMVNHAPAADVVARAWNFLVLQPDSRPRSAEEAREGMARIRQLYAPTHSRPAKRPRGSN</sequence>
<reference evidence="2 3" key="1">
    <citation type="submission" date="2015-03" db="EMBL/GenBank/DDBJ databases">
        <title>Genomics and transcriptomics of the oil-accumulating basidiomycete yeast T. oleaginosus allow insights into substrate utilization and the diverse evolutionary trajectories of mating systems in fungi.</title>
        <authorList>
            <consortium name="DOE Joint Genome Institute"/>
            <person name="Kourist R."/>
            <person name="Kracht O."/>
            <person name="Bracharz F."/>
            <person name="Lipzen A."/>
            <person name="Nolan M."/>
            <person name="Ohm R."/>
            <person name="Grigoriev I."/>
            <person name="Sun S."/>
            <person name="Heitman J."/>
            <person name="Bruck T."/>
            <person name="Nowrousian M."/>
        </authorList>
    </citation>
    <scope>NUCLEOTIDE SEQUENCE [LARGE SCALE GENOMIC DNA]</scope>
    <source>
        <strain evidence="2 3">IBC0246</strain>
    </source>
</reference>
<evidence type="ECO:0000313" key="3">
    <source>
        <dbReference type="Proteomes" id="UP000053611"/>
    </source>
</evidence>
<accession>A0A0J0XS05</accession>
<feature type="region of interest" description="Disordered" evidence="1">
    <location>
        <begin position="282"/>
        <end position="316"/>
    </location>
</feature>
<dbReference type="GeneID" id="28983238"/>
<evidence type="ECO:0000313" key="2">
    <source>
        <dbReference type="EMBL" id="KLT43865.1"/>
    </source>
</evidence>
<dbReference type="EMBL" id="KQ087191">
    <property type="protein sequence ID" value="KLT43865.1"/>
    <property type="molecule type" value="Genomic_DNA"/>
</dbReference>
<protein>
    <submittedName>
        <fullName evidence="2">Uncharacterized protein</fullName>
    </submittedName>
</protein>
<feature type="compositionally biased region" description="Polar residues" evidence="1">
    <location>
        <begin position="84"/>
        <end position="105"/>
    </location>
</feature>
<name>A0A0J0XS05_9TREE</name>
<evidence type="ECO:0000256" key="1">
    <source>
        <dbReference type="SAM" id="MobiDB-lite"/>
    </source>
</evidence>
<feature type="compositionally biased region" description="Basic and acidic residues" evidence="1">
    <location>
        <begin position="282"/>
        <end position="295"/>
    </location>
</feature>
<feature type="compositionally biased region" description="Basic residues" evidence="1">
    <location>
        <begin position="307"/>
        <end position="316"/>
    </location>
</feature>
<feature type="region of interest" description="Disordered" evidence="1">
    <location>
        <begin position="84"/>
        <end position="115"/>
    </location>
</feature>